<feature type="domain" description="Haemin-degrading HemS/ChuX" evidence="1">
    <location>
        <begin position="39"/>
        <end position="168"/>
    </location>
</feature>
<dbReference type="SUPFAM" id="SSF144064">
    <property type="entry name" value="Heme iron utilization protein-like"/>
    <property type="match status" value="1"/>
</dbReference>
<dbReference type="Proteomes" id="UP000664761">
    <property type="component" value="Unassembled WGS sequence"/>
</dbReference>
<comment type="caution">
    <text evidence="2">The sequence shown here is derived from an EMBL/GenBank/DDBJ whole genome shotgun (WGS) entry which is preliminary data.</text>
</comment>
<sequence length="363" mass="40556">MSKTGQTAAELTPEEIRAEYERLIEQNGMRARNAAREMGISEGQLVAARVGEEAIRLSDDAEAILKSAVSLGEVMALTRNEHCVHERKGVYENASFFKHGPMTTGLFVNPDIDLRLFMTHWKHAFAVTETGKAGARKSLQFFDGMGEAIHKIYLTNHSKEAAYDDLVAMHRHAEQVASIEIEGAKPKPEERPDSEVDWEGFRSAWENLKDTHDFFPMLRKFKVGRVQALKKIGTDFAAELDNSAARLVLDRARDSECEIMVFVGNKGCIQIHTGPVNKLVEAGGWFNVLDPKFNLHLDETGISHTWVTKKPSADGIITAVEVFDKNNELIVTFFGKRKPGIPELGGWREIVESLPRQEVSNVA</sequence>
<gene>
    <name evidence="2" type="ORF">J0X12_06580</name>
</gene>
<dbReference type="CDD" id="cd16831">
    <property type="entry name" value="HemS-like_C"/>
    <property type="match status" value="1"/>
</dbReference>
<dbReference type="CDD" id="cd16830">
    <property type="entry name" value="HemS-like_N"/>
    <property type="match status" value="1"/>
</dbReference>
<organism evidence="2 3">
    <name type="scientific">Sneathiella sedimenti</name>
    <dbReference type="NCBI Taxonomy" id="2816034"/>
    <lineage>
        <taxon>Bacteria</taxon>
        <taxon>Pseudomonadati</taxon>
        <taxon>Pseudomonadota</taxon>
        <taxon>Alphaproteobacteria</taxon>
        <taxon>Sneathiellales</taxon>
        <taxon>Sneathiellaceae</taxon>
        <taxon>Sneathiella</taxon>
    </lineage>
</organism>
<protein>
    <recommendedName>
        <fullName evidence="1">Haemin-degrading HemS/ChuX domain-containing protein</fullName>
    </recommendedName>
</protein>
<proteinExistence type="predicted"/>
<dbReference type="EMBL" id="JAFLNC010000002">
    <property type="protein sequence ID" value="MBO0333269.1"/>
    <property type="molecule type" value="Genomic_DNA"/>
</dbReference>
<dbReference type="RefSeq" id="WP_207043450.1">
    <property type="nucleotide sequence ID" value="NZ_JAFLNC010000002.1"/>
</dbReference>
<evidence type="ECO:0000313" key="2">
    <source>
        <dbReference type="EMBL" id="MBO0333269.1"/>
    </source>
</evidence>
<dbReference type="Pfam" id="PF05171">
    <property type="entry name" value="HemS"/>
    <property type="match status" value="2"/>
</dbReference>
<feature type="domain" description="Haemin-degrading HemS/ChuX" evidence="1">
    <location>
        <begin position="222"/>
        <end position="354"/>
    </location>
</feature>
<reference evidence="2 3" key="1">
    <citation type="submission" date="2021-03" db="EMBL/GenBank/DDBJ databases">
        <title>Sneathiella sp. CAU 1612 isolated from Kang Won-do.</title>
        <authorList>
            <person name="Kim W."/>
        </authorList>
    </citation>
    <scope>NUCLEOTIDE SEQUENCE [LARGE SCALE GENOMIC DNA]</scope>
    <source>
        <strain evidence="2 3">CAU 1612</strain>
    </source>
</reference>
<accession>A0ABS3F432</accession>
<evidence type="ECO:0000259" key="1">
    <source>
        <dbReference type="Pfam" id="PF05171"/>
    </source>
</evidence>
<dbReference type="Gene3D" id="3.40.1570.10">
    <property type="entry name" value="HemS/ChuS/ChuX like domains"/>
    <property type="match status" value="2"/>
</dbReference>
<keyword evidence="3" id="KW-1185">Reference proteome</keyword>
<dbReference type="InterPro" id="IPR007845">
    <property type="entry name" value="HemS/ChuX_dom"/>
</dbReference>
<name>A0ABS3F432_9PROT</name>
<evidence type="ECO:0000313" key="3">
    <source>
        <dbReference type="Proteomes" id="UP000664761"/>
    </source>
</evidence>
<dbReference type="InterPro" id="IPR053733">
    <property type="entry name" value="Heme_Transport_Util_sf"/>
</dbReference>